<proteinExistence type="predicted"/>
<accession>A0A318XK13</accession>
<dbReference type="EMBL" id="QKMR01000023">
    <property type="protein sequence ID" value="PYG85757.1"/>
    <property type="molecule type" value="Genomic_DNA"/>
</dbReference>
<sequence length="370" mass="43989">MNETSLEKHPESKDLEVVLQKEITIYLHRSLPLCIVLAFDKYKPWYYSNFIQIFSYTNERGYIELNYLEPRDCASEILDMICLGFPLLKHVNNIIDYIIENINMGYYLVINVDEYYLPNKWACNKIHFIHPSLIYGYDNQTQQLKAIGFNQNIFQEITFDYSQFSEAYDNGKIHYKNSAPWSEWSAIQLMRPKNFEAEYPFSLENFIRELKNYLFSTGDSKKLYSFDYHDSQVEYGFRVYDVFIKSLEDLLQGSITSDYRAIHLLAEHKKCIYDRIGYVISTYKLTGEIVALHEEYMSIVKLFDIIRIKILKNLKAFGNSNIYNPNVNQLNPKQKAKVEDDIKRIKEYKDTEYNILLKILHQLELFFNTK</sequence>
<organism evidence="1 2">
    <name type="scientific">Ruminiclostridium sufflavum DSM 19573</name>
    <dbReference type="NCBI Taxonomy" id="1121337"/>
    <lineage>
        <taxon>Bacteria</taxon>
        <taxon>Bacillati</taxon>
        <taxon>Bacillota</taxon>
        <taxon>Clostridia</taxon>
        <taxon>Eubacteriales</taxon>
        <taxon>Oscillospiraceae</taxon>
        <taxon>Ruminiclostridium</taxon>
    </lineage>
</organism>
<protein>
    <recommendedName>
        <fullName evidence="3">Butirosin biosynthesis protein H-like</fullName>
    </recommendedName>
</protein>
<keyword evidence="2" id="KW-1185">Reference proteome</keyword>
<gene>
    <name evidence="1" type="ORF">LY28_03177</name>
</gene>
<evidence type="ECO:0000313" key="1">
    <source>
        <dbReference type="EMBL" id="PYG85757.1"/>
    </source>
</evidence>
<dbReference type="OrthoDB" id="2082017at2"/>
<dbReference type="AlphaFoldDB" id="A0A318XK13"/>
<evidence type="ECO:0008006" key="3">
    <source>
        <dbReference type="Google" id="ProtNLM"/>
    </source>
</evidence>
<reference evidence="1 2" key="1">
    <citation type="submission" date="2018-06" db="EMBL/GenBank/DDBJ databases">
        <title>Genomic Encyclopedia of Type Strains, Phase I: the one thousand microbial genomes (KMG-I) project.</title>
        <authorList>
            <person name="Kyrpides N."/>
        </authorList>
    </citation>
    <scope>NUCLEOTIDE SEQUENCE [LARGE SCALE GENOMIC DNA]</scope>
    <source>
        <strain evidence="1 2">DSM 19573</strain>
    </source>
</reference>
<name>A0A318XK13_9FIRM</name>
<dbReference type="RefSeq" id="WP_110463147.1">
    <property type="nucleotide sequence ID" value="NZ_QKMR01000023.1"/>
</dbReference>
<comment type="caution">
    <text evidence="1">The sequence shown here is derived from an EMBL/GenBank/DDBJ whole genome shotgun (WGS) entry which is preliminary data.</text>
</comment>
<dbReference type="Proteomes" id="UP000248132">
    <property type="component" value="Unassembled WGS sequence"/>
</dbReference>
<evidence type="ECO:0000313" key="2">
    <source>
        <dbReference type="Proteomes" id="UP000248132"/>
    </source>
</evidence>